<gene>
    <name evidence="5" type="ORF">LUZ62_090453</name>
</gene>
<dbReference type="PANTHER" id="PTHR35357:SF8">
    <property type="entry name" value="OS01G0111000 PROTEIN"/>
    <property type="match status" value="1"/>
</dbReference>
<dbReference type="SUPFAM" id="SSF101148">
    <property type="entry name" value="Plant invertase/pectin methylesterase inhibitor"/>
    <property type="match status" value="1"/>
</dbReference>
<protein>
    <submittedName>
        <fullName evidence="5">Pectinesterase inhibitor</fullName>
    </submittedName>
</protein>
<evidence type="ECO:0000313" key="6">
    <source>
        <dbReference type="Proteomes" id="UP001140206"/>
    </source>
</evidence>
<dbReference type="Gene3D" id="1.20.140.40">
    <property type="entry name" value="Invertase/pectin methylesterase inhibitor family protein"/>
    <property type="match status" value="1"/>
</dbReference>
<dbReference type="PANTHER" id="PTHR35357">
    <property type="entry name" value="OS02G0537100 PROTEIN"/>
    <property type="match status" value="1"/>
</dbReference>
<dbReference type="GO" id="GO:0004857">
    <property type="term" value="F:enzyme inhibitor activity"/>
    <property type="evidence" value="ECO:0007669"/>
    <property type="project" value="InterPro"/>
</dbReference>
<feature type="domain" description="Pectinesterase inhibitor" evidence="4">
    <location>
        <begin position="37"/>
        <end position="182"/>
    </location>
</feature>
<keyword evidence="1" id="KW-0732">Signal</keyword>
<name>A0AAV8CLN5_9POAL</name>
<sequence>MKMAERRRSVLMLINYYCFAMMIASICLLESPGLTCADRNFVLKTCNNTDTPDLCAQILLSDPRSVNATDVRGLTDIALDIAARSADSASSHASDLSDKYEGLPEQEPLDLCKEGWSEAADDLRDAHEQVDEANYTAAARIIGEAVDNGNVCEKAFADDGLKSVMADVDKTTSDQVVLAMDLISLLNVP</sequence>
<dbReference type="InterPro" id="IPR006501">
    <property type="entry name" value="Pectinesterase_inhib_dom"/>
</dbReference>
<proteinExistence type="inferred from homology"/>
<dbReference type="Pfam" id="PF04043">
    <property type="entry name" value="PMEI"/>
    <property type="match status" value="1"/>
</dbReference>
<comment type="caution">
    <text evidence="5">The sequence shown here is derived from an EMBL/GenBank/DDBJ whole genome shotgun (WGS) entry which is preliminary data.</text>
</comment>
<evidence type="ECO:0000259" key="4">
    <source>
        <dbReference type="SMART" id="SM00856"/>
    </source>
</evidence>
<keyword evidence="6" id="KW-1185">Reference proteome</keyword>
<reference evidence="5" key="1">
    <citation type="submission" date="2022-08" db="EMBL/GenBank/DDBJ databases">
        <authorList>
            <person name="Marques A."/>
        </authorList>
    </citation>
    <scope>NUCLEOTIDE SEQUENCE</scope>
    <source>
        <strain evidence="5">RhyPub2mFocal</strain>
        <tissue evidence="5">Leaves</tissue>
    </source>
</reference>
<dbReference type="AlphaFoldDB" id="A0AAV8CLN5"/>
<dbReference type="Proteomes" id="UP001140206">
    <property type="component" value="Chromosome 5"/>
</dbReference>
<dbReference type="NCBIfam" id="TIGR01614">
    <property type="entry name" value="PME_inhib"/>
    <property type="match status" value="1"/>
</dbReference>
<keyword evidence="2" id="KW-1015">Disulfide bond</keyword>
<evidence type="ECO:0000256" key="3">
    <source>
        <dbReference type="ARBA" id="ARBA00038471"/>
    </source>
</evidence>
<evidence type="ECO:0000313" key="5">
    <source>
        <dbReference type="EMBL" id="KAJ4756048.1"/>
    </source>
</evidence>
<dbReference type="InterPro" id="IPR035513">
    <property type="entry name" value="Invertase/methylesterase_inhib"/>
</dbReference>
<dbReference type="SMART" id="SM00856">
    <property type="entry name" value="PMEI"/>
    <property type="match status" value="1"/>
</dbReference>
<evidence type="ECO:0000256" key="1">
    <source>
        <dbReference type="ARBA" id="ARBA00022729"/>
    </source>
</evidence>
<evidence type="ECO:0000256" key="2">
    <source>
        <dbReference type="ARBA" id="ARBA00023157"/>
    </source>
</evidence>
<accession>A0AAV8CLN5</accession>
<comment type="similarity">
    <text evidence="3">Belongs to the PMEI family.</text>
</comment>
<dbReference type="EMBL" id="JAMFTS010000005">
    <property type="protein sequence ID" value="KAJ4756048.1"/>
    <property type="molecule type" value="Genomic_DNA"/>
</dbReference>
<organism evidence="5 6">
    <name type="scientific">Rhynchospora pubera</name>
    <dbReference type="NCBI Taxonomy" id="906938"/>
    <lineage>
        <taxon>Eukaryota</taxon>
        <taxon>Viridiplantae</taxon>
        <taxon>Streptophyta</taxon>
        <taxon>Embryophyta</taxon>
        <taxon>Tracheophyta</taxon>
        <taxon>Spermatophyta</taxon>
        <taxon>Magnoliopsida</taxon>
        <taxon>Liliopsida</taxon>
        <taxon>Poales</taxon>
        <taxon>Cyperaceae</taxon>
        <taxon>Cyperoideae</taxon>
        <taxon>Rhynchosporeae</taxon>
        <taxon>Rhynchospora</taxon>
    </lineage>
</organism>